<evidence type="ECO:0000313" key="4">
    <source>
        <dbReference type="Proteomes" id="UP001501588"/>
    </source>
</evidence>
<feature type="region of interest" description="Disordered" evidence="1">
    <location>
        <begin position="1"/>
        <end position="21"/>
    </location>
</feature>
<dbReference type="InterPro" id="IPR036286">
    <property type="entry name" value="LexA/Signal_pep-like_sf"/>
</dbReference>
<reference evidence="4" key="1">
    <citation type="journal article" date="2019" name="Int. J. Syst. Evol. Microbiol.">
        <title>The Global Catalogue of Microorganisms (GCM) 10K type strain sequencing project: providing services to taxonomists for standard genome sequencing and annotation.</title>
        <authorList>
            <consortium name="The Broad Institute Genomics Platform"/>
            <consortium name="The Broad Institute Genome Sequencing Center for Infectious Disease"/>
            <person name="Wu L."/>
            <person name="Ma J."/>
        </authorList>
    </citation>
    <scope>NUCLEOTIDE SEQUENCE [LARGE SCALE GENOMIC DNA]</scope>
    <source>
        <strain evidence="4">JCM 9933</strain>
    </source>
</reference>
<dbReference type="RefSeq" id="WP_343894259.1">
    <property type="nucleotide sequence ID" value="NZ_BAAAFZ010000009.1"/>
</dbReference>
<sequence>MSGGDYDGGNTTGFVSPASDSLEGPIDLSEILDLRRPHRYPVRVRGDALVERGIRHGDILIADAAAPPAPRRVVIAMVHGDVLVCQLALKRGSWWLKPTVQQPLHAHRAIRRVGEAADEEGRERTGAPFLHEHAGTRAAGGEAVVAPAAEIRRRQRPAEGPGHGGAGDLFRERGQRLDDVHRGAVGRAGQGSEPGVGP</sequence>
<proteinExistence type="predicted"/>
<dbReference type="SUPFAM" id="SSF51306">
    <property type="entry name" value="LexA/Signal peptidase"/>
    <property type="match status" value="1"/>
</dbReference>
<evidence type="ECO:0000313" key="3">
    <source>
        <dbReference type="EMBL" id="GAA0574812.1"/>
    </source>
</evidence>
<dbReference type="Gene3D" id="2.10.109.10">
    <property type="entry name" value="Umud Fragment, subunit A"/>
    <property type="match status" value="1"/>
</dbReference>
<evidence type="ECO:0000256" key="1">
    <source>
        <dbReference type="SAM" id="MobiDB-lite"/>
    </source>
</evidence>
<protein>
    <recommendedName>
        <fullName evidence="2">Peptidase S24/S26A/S26B/S26C domain-containing protein</fullName>
    </recommendedName>
</protein>
<feature type="compositionally biased region" description="Gly residues" evidence="1">
    <location>
        <begin position="1"/>
        <end position="11"/>
    </location>
</feature>
<comment type="caution">
    <text evidence="3">The sequence shown here is derived from an EMBL/GenBank/DDBJ whole genome shotgun (WGS) entry which is preliminary data.</text>
</comment>
<dbReference type="Pfam" id="PF00717">
    <property type="entry name" value="Peptidase_S24"/>
    <property type="match status" value="1"/>
</dbReference>
<name>A0ABP3PY65_9PROT</name>
<feature type="compositionally biased region" description="Gly residues" evidence="1">
    <location>
        <begin position="186"/>
        <end position="198"/>
    </location>
</feature>
<dbReference type="Proteomes" id="UP001501588">
    <property type="component" value="Unassembled WGS sequence"/>
</dbReference>
<evidence type="ECO:0000259" key="2">
    <source>
        <dbReference type="Pfam" id="PF00717"/>
    </source>
</evidence>
<dbReference type="InterPro" id="IPR015927">
    <property type="entry name" value="Peptidase_S24_S26A/B/C"/>
</dbReference>
<organism evidence="3 4">
    <name type="scientific">Craurococcus roseus</name>
    <dbReference type="NCBI Taxonomy" id="77585"/>
    <lineage>
        <taxon>Bacteria</taxon>
        <taxon>Pseudomonadati</taxon>
        <taxon>Pseudomonadota</taxon>
        <taxon>Alphaproteobacteria</taxon>
        <taxon>Acetobacterales</taxon>
        <taxon>Acetobacteraceae</taxon>
        <taxon>Craurococcus</taxon>
    </lineage>
</organism>
<keyword evidence="4" id="KW-1185">Reference proteome</keyword>
<dbReference type="EMBL" id="BAAAFZ010000009">
    <property type="protein sequence ID" value="GAA0574812.1"/>
    <property type="molecule type" value="Genomic_DNA"/>
</dbReference>
<feature type="compositionally biased region" description="Basic and acidic residues" evidence="1">
    <location>
        <begin position="169"/>
        <end position="182"/>
    </location>
</feature>
<gene>
    <name evidence="3" type="ORF">GCM10009416_11900</name>
</gene>
<feature type="domain" description="Peptidase S24/S26A/S26B/S26C" evidence="2">
    <location>
        <begin position="12"/>
        <end position="99"/>
    </location>
</feature>
<accession>A0ABP3PY65</accession>
<feature type="region of interest" description="Disordered" evidence="1">
    <location>
        <begin position="148"/>
        <end position="198"/>
    </location>
</feature>